<sequence>MLEQAAALAGPFIIGLLVGILAKRLLSAALVLLALFIALAALGYTSPNQVAAVLQQIGYAAKDAIAQAQWLKDAVPYSSAAFLIGLAIGLWKG</sequence>
<dbReference type="RefSeq" id="WP_011848800.1">
    <property type="nucleotide sequence ID" value="NC_009073.1"/>
</dbReference>
<keyword evidence="3" id="KW-1185">Reference proteome</keyword>
<dbReference type="KEGG" id="pcl:Pcal_0105"/>
<feature type="transmembrane region" description="Helical" evidence="1">
    <location>
        <begin position="29"/>
        <end position="46"/>
    </location>
</feature>
<dbReference type="Proteomes" id="UP000001431">
    <property type="component" value="Chromosome"/>
</dbReference>
<dbReference type="HOGENOM" id="CLU_181239_0_0_2"/>
<name>A3MSC6_PYRCJ</name>
<keyword evidence="1" id="KW-1133">Transmembrane helix</keyword>
<keyword evidence="1" id="KW-0812">Transmembrane</keyword>
<evidence type="ECO:0000313" key="2">
    <source>
        <dbReference type="EMBL" id="ABO07543.1"/>
    </source>
</evidence>
<reference evidence="2" key="1">
    <citation type="submission" date="2007-02" db="EMBL/GenBank/DDBJ databases">
        <title>Complete sequence of Pyrobaculum calidifontis JCM 11548.</title>
        <authorList>
            <consortium name="US DOE Joint Genome Institute"/>
            <person name="Copeland A."/>
            <person name="Lucas S."/>
            <person name="Lapidus A."/>
            <person name="Barry K."/>
            <person name="Glavina del Rio T."/>
            <person name="Dalin E."/>
            <person name="Tice H."/>
            <person name="Pitluck S."/>
            <person name="Chain P."/>
            <person name="Malfatti S."/>
            <person name="Shin M."/>
            <person name="Vergez L."/>
            <person name="Schmutz J."/>
            <person name="Larimer F."/>
            <person name="Land M."/>
            <person name="Hauser L."/>
            <person name="Kyrpides N."/>
            <person name="Mikhailova N."/>
            <person name="Cozen A.E."/>
            <person name="Fitz-Gibbon S.T."/>
            <person name="House C.H."/>
            <person name="Saltikov C."/>
            <person name="Lowe T.M."/>
            <person name="Richardson P."/>
        </authorList>
    </citation>
    <scope>NUCLEOTIDE SEQUENCE [LARGE SCALE GENOMIC DNA]</scope>
    <source>
        <strain evidence="2">JCM 11548</strain>
    </source>
</reference>
<keyword evidence="1" id="KW-0472">Membrane</keyword>
<dbReference type="EMBL" id="CP000561">
    <property type="protein sequence ID" value="ABO07543.1"/>
    <property type="molecule type" value="Genomic_DNA"/>
</dbReference>
<dbReference type="AlphaFoldDB" id="A3MSC6"/>
<feature type="transmembrane region" description="Helical" evidence="1">
    <location>
        <begin position="6"/>
        <end position="22"/>
    </location>
</feature>
<proteinExistence type="predicted"/>
<gene>
    <name evidence="2" type="ordered locus">Pcal_0105</name>
</gene>
<dbReference type="OrthoDB" id="28824at2157"/>
<evidence type="ECO:0000256" key="1">
    <source>
        <dbReference type="SAM" id="Phobius"/>
    </source>
</evidence>
<protein>
    <recommendedName>
        <fullName evidence="4">FUN14 family protein</fullName>
    </recommendedName>
</protein>
<dbReference type="GeneID" id="4908261"/>
<dbReference type="eggNOG" id="arCOG04811">
    <property type="taxonomic scope" value="Archaea"/>
</dbReference>
<evidence type="ECO:0008006" key="4">
    <source>
        <dbReference type="Google" id="ProtNLM"/>
    </source>
</evidence>
<accession>A3MSC6</accession>
<feature type="transmembrane region" description="Helical" evidence="1">
    <location>
        <begin position="74"/>
        <end position="91"/>
    </location>
</feature>
<organism evidence="2 3">
    <name type="scientific">Pyrobaculum calidifontis (strain DSM 21063 / JCM 11548 / VA1)</name>
    <dbReference type="NCBI Taxonomy" id="410359"/>
    <lineage>
        <taxon>Archaea</taxon>
        <taxon>Thermoproteota</taxon>
        <taxon>Thermoprotei</taxon>
        <taxon>Thermoproteales</taxon>
        <taxon>Thermoproteaceae</taxon>
        <taxon>Pyrobaculum</taxon>
    </lineage>
</organism>
<evidence type="ECO:0000313" key="3">
    <source>
        <dbReference type="Proteomes" id="UP000001431"/>
    </source>
</evidence>